<name>A0A4C1WHW6_EUMVA</name>
<dbReference type="OrthoDB" id="7508911at2759"/>
<reference evidence="2 3" key="1">
    <citation type="journal article" date="2019" name="Commun. Biol.">
        <title>The bagworm genome reveals a unique fibroin gene that provides high tensile strength.</title>
        <authorList>
            <person name="Kono N."/>
            <person name="Nakamura H."/>
            <person name="Ohtoshi R."/>
            <person name="Tomita M."/>
            <person name="Numata K."/>
            <person name="Arakawa K."/>
        </authorList>
    </citation>
    <scope>NUCLEOTIDE SEQUENCE [LARGE SCALE GENOMIC DNA]</scope>
</reference>
<evidence type="ECO:0000256" key="1">
    <source>
        <dbReference type="SAM" id="MobiDB-lite"/>
    </source>
</evidence>
<accession>A0A4C1WHW6</accession>
<dbReference type="Proteomes" id="UP000299102">
    <property type="component" value="Unassembled WGS sequence"/>
</dbReference>
<feature type="compositionally biased region" description="Polar residues" evidence="1">
    <location>
        <begin position="1"/>
        <end position="14"/>
    </location>
</feature>
<organism evidence="2 3">
    <name type="scientific">Eumeta variegata</name>
    <name type="common">Bagworm moth</name>
    <name type="synonym">Eumeta japonica</name>
    <dbReference type="NCBI Taxonomy" id="151549"/>
    <lineage>
        <taxon>Eukaryota</taxon>
        <taxon>Metazoa</taxon>
        <taxon>Ecdysozoa</taxon>
        <taxon>Arthropoda</taxon>
        <taxon>Hexapoda</taxon>
        <taxon>Insecta</taxon>
        <taxon>Pterygota</taxon>
        <taxon>Neoptera</taxon>
        <taxon>Endopterygota</taxon>
        <taxon>Lepidoptera</taxon>
        <taxon>Glossata</taxon>
        <taxon>Ditrysia</taxon>
        <taxon>Tineoidea</taxon>
        <taxon>Psychidae</taxon>
        <taxon>Oiketicinae</taxon>
        <taxon>Eumeta</taxon>
    </lineage>
</organism>
<protein>
    <submittedName>
        <fullName evidence="2">Uncharacterized protein</fullName>
    </submittedName>
</protein>
<feature type="region of interest" description="Disordered" evidence="1">
    <location>
        <begin position="1"/>
        <end position="22"/>
    </location>
</feature>
<comment type="caution">
    <text evidence="2">The sequence shown here is derived from an EMBL/GenBank/DDBJ whole genome shotgun (WGS) entry which is preliminary data.</text>
</comment>
<proteinExistence type="predicted"/>
<evidence type="ECO:0000313" key="3">
    <source>
        <dbReference type="Proteomes" id="UP000299102"/>
    </source>
</evidence>
<gene>
    <name evidence="2" type="ORF">EVAR_37145_1</name>
</gene>
<evidence type="ECO:0000313" key="2">
    <source>
        <dbReference type="EMBL" id="GBP50988.1"/>
    </source>
</evidence>
<keyword evidence="3" id="KW-1185">Reference proteome</keyword>
<dbReference type="EMBL" id="BGZK01000572">
    <property type="protein sequence ID" value="GBP50988.1"/>
    <property type="molecule type" value="Genomic_DNA"/>
</dbReference>
<dbReference type="AlphaFoldDB" id="A0A4C1WHW6"/>
<sequence>MIEKFPQSSYTRGNVQGGRDNLGNKDGLASLLPCRKPNLGNFPCLPIHITIKVAIEGHSHFYTLDCSYDRHAKPSAADVVIGYAVVSSPPPCGISVEGLSPRSLGPKYKTYIPKQWCNKKKLDTSSAHACVSAASDFYRDLN</sequence>